<dbReference type="GO" id="GO:0004671">
    <property type="term" value="F:protein C-terminal S-isoprenylcysteine carboxyl O-methyltransferase activity"/>
    <property type="evidence" value="ECO:0007669"/>
    <property type="project" value="InterPro"/>
</dbReference>
<protein>
    <recommendedName>
        <fullName evidence="8">Isoprenylcysteine carboxyl methyltransferase</fullName>
    </recommendedName>
</protein>
<dbReference type="InterPro" id="IPR007269">
    <property type="entry name" value="ICMT_MeTrfase"/>
</dbReference>
<keyword evidence="3 5" id="KW-1133">Transmembrane helix</keyword>
<evidence type="ECO:0000313" key="7">
    <source>
        <dbReference type="Proteomes" id="UP000216498"/>
    </source>
</evidence>
<comment type="subcellular location">
    <subcellularLocation>
        <location evidence="1">Membrane</location>
        <topology evidence="1">Multi-pass membrane protein</topology>
    </subcellularLocation>
</comment>
<dbReference type="AlphaFoldDB" id="A0A265NFU9"/>
<evidence type="ECO:0008006" key="8">
    <source>
        <dbReference type="Google" id="ProtNLM"/>
    </source>
</evidence>
<evidence type="ECO:0000256" key="5">
    <source>
        <dbReference type="SAM" id="Phobius"/>
    </source>
</evidence>
<keyword evidence="4 5" id="KW-0472">Membrane</keyword>
<accession>A0A265NFU9</accession>
<evidence type="ECO:0000256" key="3">
    <source>
        <dbReference type="ARBA" id="ARBA00022989"/>
    </source>
</evidence>
<keyword evidence="2 5" id="KW-0812">Transmembrane</keyword>
<proteinExistence type="predicted"/>
<name>A0A265NFU9_9BACI</name>
<feature type="transmembrane region" description="Helical" evidence="5">
    <location>
        <begin position="130"/>
        <end position="154"/>
    </location>
</feature>
<comment type="caution">
    <text evidence="6">The sequence shown here is derived from an EMBL/GenBank/DDBJ whole genome shotgun (WGS) entry which is preliminary data.</text>
</comment>
<dbReference type="Proteomes" id="UP000216498">
    <property type="component" value="Unassembled WGS sequence"/>
</dbReference>
<dbReference type="RefSeq" id="WP_094883753.1">
    <property type="nucleotide sequence ID" value="NZ_NPMS01000001.1"/>
</dbReference>
<evidence type="ECO:0000256" key="4">
    <source>
        <dbReference type="ARBA" id="ARBA00023136"/>
    </source>
</evidence>
<dbReference type="Gene3D" id="1.20.120.1630">
    <property type="match status" value="1"/>
</dbReference>
<feature type="transmembrane region" description="Helical" evidence="5">
    <location>
        <begin position="44"/>
        <end position="64"/>
    </location>
</feature>
<feature type="transmembrane region" description="Helical" evidence="5">
    <location>
        <begin position="71"/>
        <end position="88"/>
    </location>
</feature>
<reference evidence="6 7" key="1">
    <citation type="submission" date="2017-08" db="EMBL/GenBank/DDBJ databases">
        <title>Virgibacillus indicus sp. nov. and Virgibacillus profoundi sp. nov, two moderately halophilic bacteria isolated from marine sediment by using the Microfluidic Streak Plate.</title>
        <authorList>
            <person name="Xu B."/>
            <person name="Hu B."/>
            <person name="Wang J."/>
            <person name="Zhu Y."/>
            <person name="Huang L."/>
            <person name="Du W."/>
            <person name="Huang Y."/>
        </authorList>
    </citation>
    <scope>NUCLEOTIDE SEQUENCE [LARGE SCALE GENOMIC DNA]</scope>
    <source>
        <strain evidence="6 7">IO3-P2-C2</strain>
    </source>
</reference>
<organism evidence="6 7">
    <name type="scientific">Virgibacillus indicus</name>
    <dbReference type="NCBI Taxonomy" id="2024554"/>
    <lineage>
        <taxon>Bacteria</taxon>
        <taxon>Bacillati</taxon>
        <taxon>Bacillota</taxon>
        <taxon>Bacilli</taxon>
        <taxon>Bacillales</taxon>
        <taxon>Bacillaceae</taxon>
        <taxon>Virgibacillus</taxon>
    </lineage>
</organism>
<dbReference type="Pfam" id="PF04140">
    <property type="entry name" value="ICMT"/>
    <property type="match status" value="1"/>
</dbReference>
<gene>
    <name evidence="6" type="ORF">CIL03_03165</name>
</gene>
<sequence>MMIWMGLLIIYIGFQRIAESKLSRRNEKWLVERGGVIKIDEKLKWYTLLHSFIYFIIFFEVLLTGKFRHDINLLLFLILIGIQFFRFWCIRSLGKFWNMKNIILPGVLLFKKGPYKYTKYPDKISAVFEMIIIALLFGATFTAIIYAIISIYFLRGPSKEIIPKATV</sequence>
<evidence type="ECO:0000256" key="1">
    <source>
        <dbReference type="ARBA" id="ARBA00004141"/>
    </source>
</evidence>
<dbReference type="GO" id="GO:0016020">
    <property type="term" value="C:membrane"/>
    <property type="evidence" value="ECO:0007669"/>
    <property type="project" value="UniProtKB-SubCell"/>
</dbReference>
<dbReference type="EMBL" id="NPMS01000001">
    <property type="protein sequence ID" value="OZU90156.1"/>
    <property type="molecule type" value="Genomic_DNA"/>
</dbReference>
<dbReference type="OrthoDB" id="7203053at2"/>
<evidence type="ECO:0000313" key="6">
    <source>
        <dbReference type="EMBL" id="OZU90156.1"/>
    </source>
</evidence>
<keyword evidence="7" id="KW-1185">Reference proteome</keyword>
<evidence type="ECO:0000256" key="2">
    <source>
        <dbReference type="ARBA" id="ARBA00022692"/>
    </source>
</evidence>